<dbReference type="PANTHER" id="PTHR32234">
    <property type="entry name" value="THIOL:DISULFIDE INTERCHANGE PROTEIN DSBD"/>
    <property type="match status" value="1"/>
</dbReference>
<dbReference type="InterPro" id="IPR013766">
    <property type="entry name" value="Thioredoxin_domain"/>
</dbReference>
<evidence type="ECO:0000313" key="4">
    <source>
        <dbReference type="EMBL" id="KDR51108.1"/>
    </source>
</evidence>
<reference evidence="4 5" key="1">
    <citation type="submission" date="2013-08" db="EMBL/GenBank/DDBJ databases">
        <authorList>
            <person name="Weinstock G."/>
            <person name="Sodergren E."/>
            <person name="Wylie T."/>
            <person name="Fulton L."/>
            <person name="Fulton R."/>
            <person name="Fronick C."/>
            <person name="O'Laughlin M."/>
            <person name="Godfrey J."/>
            <person name="Miner T."/>
            <person name="Herter B."/>
            <person name="Appelbaum E."/>
            <person name="Cordes M."/>
            <person name="Lek S."/>
            <person name="Wollam A."/>
            <person name="Pepin K.H."/>
            <person name="Palsikar V.B."/>
            <person name="Mitreva M."/>
            <person name="Wilson R.K."/>
        </authorList>
    </citation>
    <scope>NUCLEOTIDE SEQUENCE [LARGE SCALE GENOMIC DNA]</scope>
    <source>
        <strain evidence="4 5">ATCC 15930</strain>
    </source>
</reference>
<feature type="domain" description="Thioredoxin" evidence="3">
    <location>
        <begin position="15"/>
        <end position="148"/>
    </location>
</feature>
<dbReference type="GO" id="GO:0006950">
    <property type="term" value="P:response to stress"/>
    <property type="evidence" value="ECO:0007669"/>
    <property type="project" value="UniProtKB-ARBA"/>
</dbReference>
<keyword evidence="1" id="KW-0676">Redox-active center</keyword>
<dbReference type="GO" id="GO:0015035">
    <property type="term" value="F:protein-disulfide reductase activity"/>
    <property type="evidence" value="ECO:0007669"/>
    <property type="project" value="TreeGrafter"/>
</dbReference>
<dbReference type="PROSITE" id="PS00194">
    <property type="entry name" value="THIOREDOXIN_1"/>
    <property type="match status" value="1"/>
</dbReference>
<name>A0A069QDZ6_HOYLO</name>
<dbReference type="InterPro" id="IPR017937">
    <property type="entry name" value="Thioredoxin_CS"/>
</dbReference>
<dbReference type="AlphaFoldDB" id="A0A069QDZ6"/>
<protein>
    <submittedName>
        <fullName evidence="4">Thioredoxin</fullName>
    </submittedName>
</protein>
<dbReference type="Proteomes" id="UP000027442">
    <property type="component" value="Unassembled WGS sequence"/>
</dbReference>
<evidence type="ECO:0000313" key="5">
    <source>
        <dbReference type="Proteomes" id="UP000027442"/>
    </source>
</evidence>
<dbReference type="Gene3D" id="1.25.40.10">
    <property type="entry name" value="Tetratricopeptide repeat domain"/>
    <property type="match status" value="1"/>
</dbReference>
<dbReference type="Gene3D" id="3.40.30.10">
    <property type="entry name" value="Glutaredoxin"/>
    <property type="match status" value="1"/>
</dbReference>
<dbReference type="InterPro" id="IPR036249">
    <property type="entry name" value="Thioredoxin-like_sf"/>
</dbReference>
<dbReference type="PANTHER" id="PTHR32234:SF0">
    <property type="entry name" value="THIOL:DISULFIDE INTERCHANGE PROTEIN DSBD"/>
    <property type="match status" value="1"/>
</dbReference>
<dbReference type="InterPro" id="IPR011990">
    <property type="entry name" value="TPR-like_helical_dom_sf"/>
</dbReference>
<keyword evidence="5" id="KW-1185">Reference proteome</keyword>
<dbReference type="GO" id="GO:0045454">
    <property type="term" value="P:cell redox homeostasis"/>
    <property type="evidence" value="ECO:0007669"/>
    <property type="project" value="TreeGrafter"/>
</dbReference>
<evidence type="ECO:0000256" key="2">
    <source>
        <dbReference type="SAM" id="SignalP"/>
    </source>
</evidence>
<dbReference type="SMART" id="SM00594">
    <property type="entry name" value="UAS"/>
    <property type="match status" value="1"/>
</dbReference>
<dbReference type="SUPFAM" id="SSF52833">
    <property type="entry name" value="Thioredoxin-like"/>
    <property type="match status" value="1"/>
</dbReference>
<sequence length="446" mass="50754">MNPNQNNKTHKDMKRLILLPLLLFALLCKAQGEQGITFFKGSFNEALAEAKKQNKPLFVDFYATWCVPCKRMAKEVFTLPEVGEYFNSRFISLQIDAEKPENKEIAKQYKVEAYPTVAFIAPDGKTIGVNVGALGKEDLLEAAKIVAGEGVSFEQLYEAYKKNPNDLEVQQQMLMKAPNFLAAQEGMEADKWVVRIQKLYKGYIAAKKGPKLINKDDYAIIYNLEGNDDKAHKQEMVDFINQNLDAWKAAIGAPAAYYVVMSNDAWAEELVKEGSDKYKQYVEKIKNEYAKAYEVAALPTLPAYERAKLYYDALYNLYKNKDVKGYIRDMKTLLQKMGDKVAPADYGKAAQDLYNAAGKKLTADDHKQAIEWVEQALKAEEAVMERVNYLVMIGDSYRELKNYAKARECYNQGYAESLRMQNMEMPQAMVQNAIKHKLATLELLEK</sequence>
<dbReference type="eggNOG" id="COG4232">
    <property type="taxonomic scope" value="Bacteria"/>
</dbReference>
<dbReference type="SUPFAM" id="SSF48452">
    <property type="entry name" value="TPR-like"/>
    <property type="match status" value="1"/>
</dbReference>
<dbReference type="PROSITE" id="PS50096">
    <property type="entry name" value="IQ"/>
    <property type="match status" value="1"/>
</dbReference>
<feature type="chain" id="PRO_5001665127" evidence="2">
    <location>
        <begin position="31"/>
        <end position="446"/>
    </location>
</feature>
<evidence type="ECO:0000256" key="1">
    <source>
        <dbReference type="ARBA" id="ARBA00023284"/>
    </source>
</evidence>
<organism evidence="4 5">
    <name type="scientific">Hoylesella loescheii DSM 19665 = JCM 12249 = ATCC 15930</name>
    <dbReference type="NCBI Taxonomy" id="1122985"/>
    <lineage>
        <taxon>Bacteria</taxon>
        <taxon>Pseudomonadati</taxon>
        <taxon>Bacteroidota</taxon>
        <taxon>Bacteroidia</taxon>
        <taxon>Bacteroidales</taxon>
        <taxon>Prevotellaceae</taxon>
        <taxon>Hoylesella</taxon>
    </lineage>
</organism>
<feature type="signal peptide" evidence="2">
    <location>
        <begin position="1"/>
        <end position="30"/>
    </location>
</feature>
<evidence type="ECO:0000259" key="3">
    <source>
        <dbReference type="PROSITE" id="PS51352"/>
    </source>
</evidence>
<gene>
    <name evidence="4" type="ORF">HMPREF1991_02820</name>
</gene>
<dbReference type="InterPro" id="IPR006577">
    <property type="entry name" value="UAS"/>
</dbReference>
<accession>A0A069QDZ6</accession>
<dbReference type="PATRIC" id="fig|1122985.7.peg.2916"/>
<comment type="caution">
    <text evidence="4">The sequence shown here is derived from an EMBL/GenBank/DDBJ whole genome shotgun (WGS) entry which is preliminary data.</text>
</comment>
<keyword evidence="2" id="KW-0732">Signal</keyword>
<dbReference type="Pfam" id="PF13899">
    <property type="entry name" value="Thioredoxin_7"/>
    <property type="match status" value="1"/>
</dbReference>
<dbReference type="PROSITE" id="PS51352">
    <property type="entry name" value="THIOREDOXIN_2"/>
    <property type="match status" value="1"/>
</dbReference>
<dbReference type="HOGENOM" id="CLU_032298_1_0_10"/>
<dbReference type="EMBL" id="JNGW01000121">
    <property type="protein sequence ID" value="KDR51108.1"/>
    <property type="molecule type" value="Genomic_DNA"/>
</dbReference>
<proteinExistence type="predicted"/>